<accession>A0A6S7FVD9</accession>
<dbReference type="AlphaFoldDB" id="A0A6S7FVD9"/>
<comment type="caution">
    <text evidence="1">The sequence shown here is derived from an EMBL/GenBank/DDBJ whole genome shotgun (WGS) entry which is preliminary data.</text>
</comment>
<reference evidence="1" key="1">
    <citation type="submission" date="2020-04" db="EMBL/GenBank/DDBJ databases">
        <authorList>
            <person name="Alioto T."/>
            <person name="Alioto T."/>
            <person name="Gomez Garrido J."/>
        </authorList>
    </citation>
    <scope>NUCLEOTIDE SEQUENCE</scope>
    <source>
        <strain evidence="1">A484AB</strain>
    </source>
</reference>
<evidence type="ECO:0000313" key="2">
    <source>
        <dbReference type="Proteomes" id="UP001152795"/>
    </source>
</evidence>
<gene>
    <name evidence="1" type="ORF">PACLA_8A047102</name>
</gene>
<organism evidence="1 2">
    <name type="scientific">Paramuricea clavata</name>
    <name type="common">Red gorgonian</name>
    <name type="synonym">Violescent sea-whip</name>
    <dbReference type="NCBI Taxonomy" id="317549"/>
    <lineage>
        <taxon>Eukaryota</taxon>
        <taxon>Metazoa</taxon>
        <taxon>Cnidaria</taxon>
        <taxon>Anthozoa</taxon>
        <taxon>Octocorallia</taxon>
        <taxon>Malacalcyonacea</taxon>
        <taxon>Plexauridae</taxon>
        <taxon>Paramuricea</taxon>
    </lineage>
</organism>
<proteinExistence type="predicted"/>
<name>A0A6S7FVD9_PARCT</name>
<dbReference type="EMBL" id="CACRXK020000271">
    <property type="protein sequence ID" value="CAB3980229.1"/>
    <property type="molecule type" value="Genomic_DNA"/>
</dbReference>
<sequence>MLLRNAVAASKNANCETFLNCSTTIIPFFHFRKHKVPLVESSSESNSSDQPDSTPEEDLLCSNLNAPTTSEFLSNTLFYIGGFIVSKLVKKLSCSSCKTRLLAQFTTTTHDHNYCALNFNEVASALAFTLFANNGNLQILSDSVYAIVEYAEKDSKQTPAIMTTKLQDKRDLKRNLS</sequence>
<protein>
    <submittedName>
        <fullName evidence="1">Uncharacterized protein</fullName>
    </submittedName>
</protein>
<evidence type="ECO:0000313" key="1">
    <source>
        <dbReference type="EMBL" id="CAB3980229.1"/>
    </source>
</evidence>
<dbReference type="Proteomes" id="UP001152795">
    <property type="component" value="Unassembled WGS sequence"/>
</dbReference>
<keyword evidence="2" id="KW-1185">Reference proteome</keyword>